<evidence type="ECO:0000313" key="3">
    <source>
        <dbReference type="Proteomes" id="UP000283734"/>
    </source>
</evidence>
<protein>
    <submittedName>
        <fullName evidence="2">Uncharacterized protein</fullName>
    </submittedName>
</protein>
<sequence>MAELLIIIGVSAIIVTTLGLMNEASHRGHSPVFFLVPLVSLGQVQGNWEGYRWWALGRVAGVLLTAVGIAILSADTNDASISVSPLAHQTGQVQRGEKMATTTSFVSSEEAALLVVKRQGKPLSGRLHGDSFRYDRVALIDGVLTISQGEDFLPALEVRILVGWKPEDITERRNVLVNPSDEEVPVVHLSWKEPGKDFPETRIFEGGYRMELALAPLDTGQLSGSLSLVMPDSFKSYLSGEFTAYTNHLRYLGGKVDLHFDHEDTLAYVAREYLTTQFPEGALKSVKTRHVILRRGESTGEVTSRVLLTNGAVEERVVRLEKSDVGWSVEPGSMHAEVITPAKEGAMALVSPVAEAPKVSQEETLPPMVKTFPELVAFVDQAVVLETDSGRKLDGVLRRISAKRLWLEINVGSGVVERSVSDQELVSLTLVNGQKVLLEQASDGPDTAASPEMAQAAVVSEDTQMENPSAQSLTPSSPDMTESEAARYRQLIGKNVSIRAEDVPVRTGILHSVNDDHLTLSVPMGAGNIEFFYDLNTIRSIEATR</sequence>
<organism evidence="2 3">
    <name type="scientific">Alcanivorax profundi</name>
    <dbReference type="NCBI Taxonomy" id="2338368"/>
    <lineage>
        <taxon>Bacteria</taxon>
        <taxon>Pseudomonadati</taxon>
        <taxon>Pseudomonadota</taxon>
        <taxon>Gammaproteobacteria</taxon>
        <taxon>Oceanospirillales</taxon>
        <taxon>Alcanivoracaceae</taxon>
        <taxon>Alcanivorax</taxon>
    </lineage>
</organism>
<dbReference type="AlphaFoldDB" id="A0A418Y3Y3"/>
<evidence type="ECO:0000313" key="2">
    <source>
        <dbReference type="EMBL" id="RJG20193.1"/>
    </source>
</evidence>
<dbReference type="RefSeq" id="WP_022986635.1">
    <property type="nucleotide sequence ID" value="NZ_CAXGPP010000022.1"/>
</dbReference>
<name>A0A418Y3Y3_9GAMM</name>
<dbReference type="OrthoDB" id="6074146at2"/>
<comment type="caution">
    <text evidence="2">The sequence shown here is derived from an EMBL/GenBank/DDBJ whole genome shotgun (WGS) entry which is preliminary data.</text>
</comment>
<dbReference type="Proteomes" id="UP000283734">
    <property type="component" value="Unassembled WGS sequence"/>
</dbReference>
<dbReference type="EMBL" id="QYYA01000001">
    <property type="protein sequence ID" value="RJG20193.1"/>
    <property type="molecule type" value="Genomic_DNA"/>
</dbReference>
<evidence type="ECO:0000256" key="1">
    <source>
        <dbReference type="SAM" id="MobiDB-lite"/>
    </source>
</evidence>
<feature type="region of interest" description="Disordered" evidence="1">
    <location>
        <begin position="461"/>
        <end position="483"/>
    </location>
</feature>
<accession>A0A418Y3Y3</accession>
<keyword evidence="3" id="KW-1185">Reference proteome</keyword>
<proteinExistence type="predicted"/>
<gene>
    <name evidence="2" type="ORF">D4A39_05080</name>
</gene>
<feature type="compositionally biased region" description="Polar residues" evidence="1">
    <location>
        <begin position="461"/>
        <end position="480"/>
    </location>
</feature>
<reference evidence="2 3" key="1">
    <citation type="submission" date="2018-09" db="EMBL/GenBank/DDBJ databases">
        <title>Alcanivorax profundi sp. nov., isolated from 1000 m-depth seawater of the Mariana Trench.</title>
        <authorList>
            <person name="Liu J."/>
        </authorList>
    </citation>
    <scope>NUCLEOTIDE SEQUENCE [LARGE SCALE GENOMIC DNA]</scope>
    <source>
        <strain evidence="2 3">MTEO17</strain>
    </source>
</reference>